<feature type="transmembrane region" description="Helical" evidence="2">
    <location>
        <begin position="188"/>
        <end position="212"/>
    </location>
</feature>
<feature type="compositionally biased region" description="Low complexity" evidence="1">
    <location>
        <begin position="228"/>
        <end position="292"/>
    </location>
</feature>
<name>A0A4R1HDB7_PSEEN</name>
<dbReference type="AlphaFoldDB" id="A0A4R1HDB7"/>
<keyword evidence="2" id="KW-1133">Transmembrane helix</keyword>
<dbReference type="Proteomes" id="UP000295560">
    <property type="component" value="Unassembled WGS sequence"/>
</dbReference>
<proteinExistence type="predicted"/>
<keyword evidence="2" id="KW-0812">Transmembrane</keyword>
<feature type="transmembrane region" description="Helical" evidence="2">
    <location>
        <begin position="62"/>
        <end position="82"/>
    </location>
</feature>
<accession>A0A4R1HDB7</accession>
<evidence type="ECO:0000313" key="4">
    <source>
        <dbReference type="Proteomes" id="UP000295560"/>
    </source>
</evidence>
<dbReference type="EMBL" id="SMFZ01000002">
    <property type="protein sequence ID" value="TCK20047.1"/>
    <property type="molecule type" value="Genomic_DNA"/>
</dbReference>
<feature type="compositionally biased region" description="Gly residues" evidence="1">
    <location>
        <begin position="319"/>
        <end position="328"/>
    </location>
</feature>
<protein>
    <submittedName>
        <fullName evidence="3">Uncharacterized protein</fullName>
    </submittedName>
</protein>
<reference evidence="3 4" key="1">
    <citation type="submission" date="2019-03" db="EMBL/GenBank/DDBJ databases">
        <title>Sequencing the genomes of 1000 actinobacteria strains.</title>
        <authorList>
            <person name="Klenk H.-P."/>
        </authorList>
    </citation>
    <scope>NUCLEOTIDE SEQUENCE [LARGE SCALE GENOMIC DNA]</scope>
    <source>
        <strain evidence="3 4">DSM 44969</strain>
    </source>
</reference>
<feature type="region of interest" description="Disordered" evidence="1">
    <location>
        <begin position="1"/>
        <end position="59"/>
    </location>
</feature>
<feature type="region of interest" description="Disordered" evidence="1">
    <location>
        <begin position="228"/>
        <end position="328"/>
    </location>
</feature>
<evidence type="ECO:0000256" key="1">
    <source>
        <dbReference type="SAM" id="MobiDB-lite"/>
    </source>
</evidence>
<feature type="compositionally biased region" description="Gly residues" evidence="1">
    <location>
        <begin position="27"/>
        <end position="42"/>
    </location>
</feature>
<feature type="compositionally biased region" description="Polar residues" evidence="1">
    <location>
        <begin position="300"/>
        <end position="312"/>
    </location>
</feature>
<evidence type="ECO:0000256" key="2">
    <source>
        <dbReference type="SAM" id="Phobius"/>
    </source>
</evidence>
<keyword evidence="2" id="KW-0472">Membrane</keyword>
<evidence type="ECO:0000313" key="3">
    <source>
        <dbReference type="EMBL" id="TCK20047.1"/>
    </source>
</evidence>
<gene>
    <name evidence="3" type="ORF">EV378_3995</name>
</gene>
<organism evidence="3 4">
    <name type="scientific">Pseudonocardia endophytica</name>
    <dbReference type="NCBI Taxonomy" id="401976"/>
    <lineage>
        <taxon>Bacteria</taxon>
        <taxon>Bacillati</taxon>
        <taxon>Actinomycetota</taxon>
        <taxon>Actinomycetes</taxon>
        <taxon>Pseudonocardiales</taxon>
        <taxon>Pseudonocardiaceae</taxon>
        <taxon>Pseudonocardia</taxon>
    </lineage>
</organism>
<comment type="caution">
    <text evidence="3">The sequence shown here is derived from an EMBL/GenBank/DDBJ whole genome shotgun (WGS) entry which is preliminary data.</text>
</comment>
<keyword evidence="4" id="KW-1185">Reference proteome</keyword>
<sequence length="328" mass="32317">MMPGPGTPDAGNARPTDIVSPPVSGPPGSGGRSGGSGSGGGSDDGDSTTKQKKSKSESDLQFTKIVAGAGAAVVTAVLGSFLGAVGTILGAALGSIITTVATTFFQRSLETTRAQVTDKGQKLLERRTARHPGNAAWQAAAADGGNGVAGPGSQETVRIDPSAVGATQVAPSSSGRRWTLRKMSRKQVLFSVLGALLAFGLAMFLITGIEWVKGSTITGGNSGTSIGNVANGTSTSQQSTTDQNSDTGTSTSESTTSTSDPSSDQSDGSTGTSQNDDNGDSGSSSSSTATSNPLGGLNNIVPTQGNDSGQRQSAPANGNSGGGANSSN</sequence>